<reference evidence="7" key="1">
    <citation type="journal article" date="2014" name="Int. J. Syst. Evol. Microbiol.">
        <title>Complete genome sequence of Corynebacterium casei LMG S-19264T (=DSM 44701T), isolated from a smear-ripened cheese.</title>
        <authorList>
            <consortium name="US DOE Joint Genome Institute (JGI-PGF)"/>
            <person name="Walter F."/>
            <person name="Albersmeier A."/>
            <person name="Kalinowski J."/>
            <person name="Ruckert C."/>
        </authorList>
    </citation>
    <scope>NUCLEOTIDE SEQUENCE</scope>
    <source>
        <strain evidence="7">CGMCC 4.5737</strain>
    </source>
</reference>
<keyword evidence="7" id="KW-0645">Protease</keyword>
<dbReference type="Gene3D" id="3.40.50.1820">
    <property type="entry name" value="alpha/beta hydrolase"/>
    <property type="match status" value="1"/>
</dbReference>
<keyword evidence="2 4" id="KW-0732">Signal</keyword>
<sequence>MTRAAATVVAAVVPLAGTVLFAPAATASPAPTGTFSWESCAKVAKDWALFTNGDTKAECAMLSVPLDYSQPDGRKIEIAVSRLKTANPAKRRGAIVVNPGGPGGSGIGLPMAVAQSELKDVADEYDIVGFDPRGVGYSDKLTCRRQPGDYEEAPSSFTEKQKAKFYSDQQARYFKRCAETDLDFTRQLTTASIARDVDSIRAALGEKKISYFGISWGTALGATYRSLFGANLDRMLLDSVMPAKFDLEAIDEDTEAASENRFNDFASWIARYDSVYHFGRTQPAVRKALFELRDQLASTPRSIGSGQSRITIDGDTVTRLLLAPRSYWANWAKDLVTIRDGGIPGFARSVEARAAEAVAKAGRDPKFGFDEQFEMFSEFQNRAVICNESTSSRDFEVIWKKKQDRKRRYPAAGGSSSFAGYCPGWPLPAQPWQLKQDNSSLQLVGHTYESVTPLPWALSMQRTVGGSLLTIEDDVHGSLMDLPCAAKGVTYFREGTTFSDSCAGEPIPTPDTTRKPGAAERVTGNPLPAEAAIRPYQPAGLPAFRI</sequence>
<evidence type="ECO:0000256" key="1">
    <source>
        <dbReference type="ARBA" id="ARBA00010088"/>
    </source>
</evidence>
<evidence type="ECO:0000256" key="3">
    <source>
        <dbReference type="ARBA" id="ARBA00022801"/>
    </source>
</evidence>
<feature type="domain" description="Peptidase S33 tripeptidyl aminopeptidase-like C-terminal" evidence="6">
    <location>
        <begin position="419"/>
        <end position="497"/>
    </location>
</feature>
<dbReference type="GO" id="GO:0008233">
    <property type="term" value="F:peptidase activity"/>
    <property type="evidence" value="ECO:0007669"/>
    <property type="project" value="UniProtKB-KW"/>
</dbReference>
<feature type="signal peptide" evidence="4">
    <location>
        <begin position="1"/>
        <end position="24"/>
    </location>
</feature>
<dbReference type="InterPro" id="IPR029058">
    <property type="entry name" value="AB_hydrolase_fold"/>
</dbReference>
<evidence type="ECO:0000313" key="8">
    <source>
        <dbReference type="Proteomes" id="UP000637578"/>
    </source>
</evidence>
<dbReference type="GO" id="GO:0006508">
    <property type="term" value="P:proteolysis"/>
    <property type="evidence" value="ECO:0007669"/>
    <property type="project" value="UniProtKB-KW"/>
</dbReference>
<proteinExistence type="inferred from homology"/>
<evidence type="ECO:0000256" key="2">
    <source>
        <dbReference type="ARBA" id="ARBA00022729"/>
    </source>
</evidence>
<evidence type="ECO:0000259" key="5">
    <source>
        <dbReference type="Pfam" id="PF00561"/>
    </source>
</evidence>
<gene>
    <name evidence="7" type="ORF">GCM10012275_57250</name>
</gene>
<accession>A0A8J3CJW9</accession>
<evidence type="ECO:0000313" key="7">
    <source>
        <dbReference type="EMBL" id="GGM79215.1"/>
    </source>
</evidence>
<protein>
    <submittedName>
        <fullName evidence="7">Protease</fullName>
    </submittedName>
</protein>
<comment type="similarity">
    <text evidence="1">Belongs to the peptidase S33 family.</text>
</comment>
<dbReference type="InterPro" id="IPR051601">
    <property type="entry name" value="Serine_prot/Carboxylest_S33"/>
</dbReference>
<evidence type="ECO:0000256" key="4">
    <source>
        <dbReference type="SAM" id="SignalP"/>
    </source>
</evidence>
<dbReference type="SUPFAM" id="SSF53474">
    <property type="entry name" value="alpha/beta-Hydrolases"/>
    <property type="match status" value="1"/>
</dbReference>
<feature type="domain" description="AB hydrolase-1" evidence="5">
    <location>
        <begin position="94"/>
        <end position="273"/>
    </location>
</feature>
<name>A0A8J3CJW9_9PSEU</name>
<organism evidence="7 8">
    <name type="scientific">Longimycelium tulufanense</name>
    <dbReference type="NCBI Taxonomy" id="907463"/>
    <lineage>
        <taxon>Bacteria</taxon>
        <taxon>Bacillati</taxon>
        <taxon>Actinomycetota</taxon>
        <taxon>Actinomycetes</taxon>
        <taxon>Pseudonocardiales</taxon>
        <taxon>Pseudonocardiaceae</taxon>
        <taxon>Longimycelium</taxon>
    </lineage>
</organism>
<dbReference type="Pfam" id="PF08386">
    <property type="entry name" value="Abhydrolase_4"/>
    <property type="match status" value="1"/>
</dbReference>
<dbReference type="RefSeq" id="WP_189061537.1">
    <property type="nucleotide sequence ID" value="NZ_BMMK01000043.1"/>
</dbReference>
<dbReference type="Pfam" id="PF00561">
    <property type="entry name" value="Abhydrolase_1"/>
    <property type="match status" value="1"/>
</dbReference>
<dbReference type="Proteomes" id="UP000637578">
    <property type="component" value="Unassembled WGS sequence"/>
</dbReference>
<dbReference type="EMBL" id="BMMK01000043">
    <property type="protein sequence ID" value="GGM79215.1"/>
    <property type="molecule type" value="Genomic_DNA"/>
</dbReference>
<evidence type="ECO:0000259" key="6">
    <source>
        <dbReference type="Pfam" id="PF08386"/>
    </source>
</evidence>
<comment type="caution">
    <text evidence="7">The sequence shown here is derived from an EMBL/GenBank/DDBJ whole genome shotgun (WGS) entry which is preliminary data.</text>
</comment>
<keyword evidence="8" id="KW-1185">Reference proteome</keyword>
<reference evidence="7" key="2">
    <citation type="submission" date="2020-09" db="EMBL/GenBank/DDBJ databases">
        <authorList>
            <person name="Sun Q."/>
            <person name="Zhou Y."/>
        </authorList>
    </citation>
    <scope>NUCLEOTIDE SEQUENCE</scope>
    <source>
        <strain evidence="7">CGMCC 4.5737</strain>
    </source>
</reference>
<dbReference type="PANTHER" id="PTHR43248">
    <property type="entry name" value="2-SUCCINYL-6-HYDROXY-2,4-CYCLOHEXADIENE-1-CARBOXYLATE SYNTHASE"/>
    <property type="match status" value="1"/>
</dbReference>
<keyword evidence="3" id="KW-0378">Hydrolase</keyword>
<dbReference type="AlphaFoldDB" id="A0A8J3CJW9"/>
<feature type="chain" id="PRO_5039651188" evidence="4">
    <location>
        <begin position="25"/>
        <end position="546"/>
    </location>
</feature>
<dbReference type="InterPro" id="IPR000073">
    <property type="entry name" value="AB_hydrolase_1"/>
</dbReference>
<dbReference type="InterPro" id="IPR013595">
    <property type="entry name" value="Pept_S33_TAP-like_C"/>
</dbReference>
<dbReference type="PANTHER" id="PTHR43248:SF29">
    <property type="entry name" value="TRIPEPTIDYL AMINOPEPTIDASE"/>
    <property type="match status" value="1"/>
</dbReference>